<gene>
    <name evidence="2" type="ORF">HAX54_052547</name>
</gene>
<proteinExistence type="predicted"/>
<keyword evidence="3" id="KW-1185">Reference proteome</keyword>
<dbReference type="EMBL" id="JACEIK010000956">
    <property type="protein sequence ID" value="MCD7464345.1"/>
    <property type="molecule type" value="Genomic_DNA"/>
</dbReference>
<protein>
    <submittedName>
        <fullName evidence="2">Uncharacterized protein</fullName>
    </submittedName>
</protein>
<comment type="caution">
    <text evidence="2">The sequence shown here is derived from an EMBL/GenBank/DDBJ whole genome shotgun (WGS) entry which is preliminary data.</text>
</comment>
<feature type="non-terminal residue" evidence="2">
    <location>
        <position position="253"/>
    </location>
</feature>
<evidence type="ECO:0000256" key="1">
    <source>
        <dbReference type="SAM" id="MobiDB-lite"/>
    </source>
</evidence>
<evidence type="ECO:0000313" key="2">
    <source>
        <dbReference type="EMBL" id="MCD7464345.1"/>
    </source>
</evidence>
<feature type="region of interest" description="Disordered" evidence="1">
    <location>
        <begin position="225"/>
        <end position="253"/>
    </location>
</feature>
<evidence type="ECO:0000313" key="3">
    <source>
        <dbReference type="Proteomes" id="UP000823775"/>
    </source>
</evidence>
<name>A0ABS8SZ58_DATST</name>
<reference evidence="2 3" key="1">
    <citation type="journal article" date="2021" name="BMC Genomics">
        <title>Datura genome reveals duplications of psychoactive alkaloid biosynthetic genes and high mutation rate following tissue culture.</title>
        <authorList>
            <person name="Rajewski A."/>
            <person name="Carter-House D."/>
            <person name="Stajich J."/>
            <person name="Litt A."/>
        </authorList>
    </citation>
    <scope>NUCLEOTIDE SEQUENCE [LARGE SCALE GENOMIC DNA]</scope>
    <source>
        <strain evidence="2">AR-01</strain>
    </source>
</reference>
<organism evidence="2 3">
    <name type="scientific">Datura stramonium</name>
    <name type="common">Jimsonweed</name>
    <name type="synonym">Common thornapple</name>
    <dbReference type="NCBI Taxonomy" id="4076"/>
    <lineage>
        <taxon>Eukaryota</taxon>
        <taxon>Viridiplantae</taxon>
        <taxon>Streptophyta</taxon>
        <taxon>Embryophyta</taxon>
        <taxon>Tracheophyta</taxon>
        <taxon>Spermatophyta</taxon>
        <taxon>Magnoliopsida</taxon>
        <taxon>eudicotyledons</taxon>
        <taxon>Gunneridae</taxon>
        <taxon>Pentapetalae</taxon>
        <taxon>asterids</taxon>
        <taxon>lamiids</taxon>
        <taxon>Solanales</taxon>
        <taxon>Solanaceae</taxon>
        <taxon>Solanoideae</taxon>
        <taxon>Datureae</taxon>
        <taxon>Datura</taxon>
    </lineage>
</organism>
<sequence>MGDKGEGALRQKQDSDEVETCSNKDLVIFDRGINTLLQTTNKFLDLEDDTQLTEVPQTQNNAKIVAKINANGVVNQSDIGGGIAPGNAMGLNVNAKVLSPAKHKKMLGKETSPKEVVASAFKNGGGGALVPTNQSCQEIPSQTLATDVDSDTDARKLWGEQAHITKSGGKQTLKNNNKSVQIHNGASNIVVAQGANLGDEVKEITGIDHDDESIAQNFQNATWEGDLPPRQIERGKSSGKQRRKHREGNIPIS</sequence>
<accession>A0ABS8SZ58</accession>
<feature type="compositionally biased region" description="Basic residues" evidence="1">
    <location>
        <begin position="237"/>
        <end position="246"/>
    </location>
</feature>
<dbReference type="Proteomes" id="UP000823775">
    <property type="component" value="Unassembled WGS sequence"/>
</dbReference>